<feature type="domain" description="SGNH hydrolase-type esterase" evidence="2">
    <location>
        <begin position="43"/>
        <end position="311"/>
    </location>
</feature>
<evidence type="ECO:0000256" key="1">
    <source>
        <dbReference type="SAM" id="SignalP"/>
    </source>
</evidence>
<dbReference type="EMBL" id="BAAACA010000034">
    <property type="protein sequence ID" value="GAA0613316.1"/>
    <property type="molecule type" value="Genomic_DNA"/>
</dbReference>
<evidence type="ECO:0000313" key="4">
    <source>
        <dbReference type="Proteomes" id="UP001500668"/>
    </source>
</evidence>
<dbReference type="PANTHER" id="PTHR37981">
    <property type="entry name" value="LIPASE 2"/>
    <property type="match status" value="1"/>
</dbReference>
<keyword evidence="3" id="KW-0378">Hydrolase</keyword>
<dbReference type="InterPro" id="IPR013830">
    <property type="entry name" value="SGNH_hydro"/>
</dbReference>
<dbReference type="InterPro" id="IPR036514">
    <property type="entry name" value="SGNH_hydro_sf"/>
</dbReference>
<dbReference type="GO" id="GO:0016787">
    <property type="term" value="F:hydrolase activity"/>
    <property type="evidence" value="ECO:0007669"/>
    <property type="project" value="UniProtKB-KW"/>
</dbReference>
<dbReference type="Pfam" id="PF13472">
    <property type="entry name" value="Lipase_GDSL_2"/>
    <property type="match status" value="1"/>
</dbReference>
<accession>A0ABN1GKC6</accession>
<dbReference type="CDD" id="cd01823">
    <property type="entry name" value="SEST_like"/>
    <property type="match status" value="1"/>
</dbReference>
<dbReference type="InterPro" id="IPR006311">
    <property type="entry name" value="TAT_signal"/>
</dbReference>
<feature type="chain" id="PRO_5047002975" evidence="1">
    <location>
        <begin position="31"/>
        <end position="328"/>
    </location>
</feature>
<dbReference type="RefSeq" id="WP_344076645.1">
    <property type="nucleotide sequence ID" value="NZ_BAAACA010000034.1"/>
</dbReference>
<reference evidence="3 4" key="1">
    <citation type="journal article" date="2019" name="Int. J. Syst. Evol. Microbiol.">
        <title>The Global Catalogue of Microorganisms (GCM) 10K type strain sequencing project: providing services to taxonomists for standard genome sequencing and annotation.</title>
        <authorList>
            <consortium name="The Broad Institute Genomics Platform"/>
            <consortium name="The Broad Institute Genome Sequencing Center for Infectious Disease"/>
            <person name="Wu L."/>
            <person name="Ma J."/>
        </authorList>
    </citation>
    <scope>NUCLEOTIDE SEQUENCE [LARGE SCALE GENOMIC DNA]</scope>
    <source>
        <strain evidence="3 4">JCM 5067</strain>
    </source>
</reference>
<feature type="signal peptide" evidence="1">
    <location>
        <begin position="1"/>
        <end position="30"/>
    </location>
</feature>
<dbReference type="Gene3D" id="3.40.50.1110">
    <property type="entry name" value="SGNH hydrolase"/>
    <property type="match status" value="1"/>
</dbReference>
<proteinExistence type="predicted"/>
<evidence type="ECO:0000313" key="3">
    <source>
        <dbReference type="EMBL" id="GAA0613316.1"/>
    </source>
</evidence>
<dbReference type="Proteomes" id="UP001500668">
    <property type="component" value="Unassembled WGS sequence"/>
</dbReference>
<dbReference type="PROSITE" id="PS51318">
    <property type="entry name" value="TAT"/>
    <property type="match status" value="1"/>
</dbReference>
<organism evidence="3 4">
    <name type="scientific">Streptomyces crystallinus</name>
    <dbReference type="NCBI Taxonomy" id="68191"/>
    <lineage>
        <taxon>Bacteria</taxon>
        <taxon>Bacillati</taxon>
        <taxon>Actinomycetota</taxon>
        <taxon>Actinomycetes</taxon>
        <taxon>Kitasatosporales</taxon>
        <taxon>Streptomycetaceae</taxon>
        <taxon>Streptomyces</taxon>
    </lineage>
</organism>
<dbReference type="InterPro" id="IPR037460">
    <property type="entry name" value="SEST-like"/>
</dbReference>
<dbReference type="SUPFAM" id="SSF52266">
    <property type="entry name" value="SGNH hydrolase"/>
    <property type="match status" value="1"/>
</dbReference>
<gene>
    <name evidence="3" type="ORF">GCM10010394_49080</name>
</gene>
<evidence type="ECO:0000259" key="2">
    <source>
        <dbReference type="Pfam" id="PF13472"/>
    </source>
</evidence>
<comment type="caution">
    <text evidence="3">The sequence shown here is derived from an EMBL/GenBank/DDBJ whole genome shotgun (WGS) entry which is preliminary data.</text>
</comment>
<dbReference type="PANTHER" id="PTHR37981:SF1">
    <property type="entry name" value="SGNH HYDROLASE-TYPE ESTERASE DOMAIN-CONTAINING PROTEIN"/>
    <property type="match status" value="1"/>
</dbReference>
<keyword evidence="4" id="KW-1185">Reference proteome</keyword>
<name>A0ABN1GKC6_9ACTN</name>
<keyword evidence="1" id="KW-0732">Signal</keyword>
<sequence length="328" mass="34782">MARFRTRLALLGSAAALAAGALLPAQFAGAQSAAAAADFQWVALGDSYTAGVIRAAGDPIDYPRDGCERTDKSYPQVIDYDLYGLFDLKNVSCGAATIANVTDTPQHPIGRHFPPYIEDPDYPFPAVPPQSEAVDSDTDVVTVGVGGNTLGFAGLLDKCMKLGAESEGAGTPCKDALAAGIPLQLKKVRTEYDRMLTVLHERGPKAKILTVGYPTVIPEDTSTCHYGDPTKFGTITQGDLTWLRKAVLEPLNKKIEDSTGTQEAASYVDLYASSQGHSVCDDAKWVEGLITLPDGGDPQISLVHPNALGHRNAALHLEDAMLNALDVS</sequence>
<protein>
    <submittedName>
        <fullName evidence="3">SGNH/GDSL hydrolase family protein</fullName>
    </submittedName>
</protein>